<dbReference type="InterPro" id="IPR050833">
    <property type="entry name" value="Poly_Biosynth_Transport"/>
</dbReference>
<dbReference type="AlphaFoldDB" id="A0A069CYE5"/>
<dbReference type="Proteomes" id="UP000027601">
    <property type="component" value="Unassembled WGS sequence"/>
</dbReference>
<proteinExistence type="inferred from homology"/>
<dbReference type="STRING" id="1121097.GCA_000428125_01306"/>
<name>A0A069CYE5_9BACE</name>
<dbReference type="eggNOG" id="COG2244">
    <property type="taxonomic scope" value="Bacteria"/>
</dbReference>
<evidence type="ECO:0000313" key="8">
    <source>
        <dbReference type="EMBL" id="GAK35583.1"/>
    </source>
</evidence>
<feature type="transmembrane region" description="Helical" evidence="7">
    <location>
        <begin position="419"/>
        <end position="439"/>
    </location>
</feature>
<organism evidence="8 9">
    <name type="scientific">Bacteroides graminisolvens DSM 19988 = JCM 15093</name>
    <dbReference type="NCBI Taxonomy" id="1121097"/>
    <lineage>
        <taxon>Bacteria</taxon>
        <taxon>Pseudomonadati</taxon>
        <taxon>Bacteroidota</taxon>
        <taxon>Bacteroidia</taxon>
        <taxon>Bacteroidales</taxon>
        <taxon>Bacteroidaceae</taxon>
        <taxon>Bacteroides</taxon>
    </lineage>
</organism>
<evidence type="ECO:0000256" key="4">
    <source>
        <dbReference type="ARBA" id="ARBA00022692"/>
    </source>
</evidence>
<protein>
    <submittedName>
        <fullName evidence="8">Membrane protein</fullName>
    </submittedName>
</protein>
<evidence type="ECO:0000256" key="1">
    <source>
        <dbReference type="ARBA" id="ARBA00004651"/>
    </source>
</evidence>
<reference evidence="8 9" key="1">
    <citation type="journal article" date="2015" name="Microbes Environ.">
        <title>Distribution and evolution of nitrogen fixation genes in the phylum bacteroidetes.</title>
        <authorList>
            <person name="Inoue J."/>
            <person name="Oshima K."/>
            <person name="Suda W."/>
            <person name="Sakamoto M."/>
            <person name="Iino T."/>
            <person name="Noda S."/>
            <person name="Hongoh Y."/>
            <person name="Hattori M."/>
            <person name="Ohkuma M."/>
        </authorList>
    </citation>
    <scope>NUCLEOTIDE SEQUENCE [LARGE SCALE GENOMIC DNA]</scope>
    <source>
        <strain evidence="8 9">JCM 15093</strain>
    </source>
</reference>
<feature type="transmembrane region" description="Helical" evidence="7">
    <location>
        <begin position="288"/>
        <end position="305"/>
    </location>
</feature>
<keyword evidence="6 7" id="KW-0472">Membrane</keyword>
<dbReference type="OrthoDB" id="9770347at2"/>
<feature type="transmembrane region" description="Helical" evidence="7">
    <location>
        <begin position="382"/>
        <end position="407"/>
    </location>
</feature>
<evidence type="ECO:0000256" key="3">
    <source>
        <dbReference type="ARBA" id="ARBA00022475"/>
    </source>
</evidence>
<dbReference type="EMBL" id="BAJS01000002">
    <property type="protein sequence ID" value="GAK35583.1"/>
    <property type="molecule type" value="Genomic_DNA"/>
</dbReference>
<evidence type="ECO:0000256" key="2">
    <source>
        <dbReference type="ARBA" id="ARBA00007430"/>
    </source>
</evidence>
<accession>A0A069CYE5</accession>
<feature type="transmembrane region" description="Helical" evidence="7">
    <location>
        <begin position="445"/>
        <end position="466"/>
    </location>
</feature>
<sequence length="482" mass="53970">MSNIKKELFSGVFYTAVAKYSGIVISLAVTAVLSRLLSPDDFGIVAIATVIISFFSIFTDMGIGAAVIQNKELTPKDLSSLYSFTLWSGISISLLFFMASWPIAAWYNSPILRTLCQLLSINLLFASANIVPNALISKNKEFKFIAWRSFIIQTSTGILAIGAALAGAGLYALIVNPILSSIFIFIISYRKYPQKVSFTWGLHSVKKIFSYSAYQFLFNVINYFSRNLDKLLIGKYMNMSQLGYYEKSYRLMMLPLQNITQVITPVMHPIFSDYQKDLDQLATSYEKIIRFLAFIGLPLSMFLFFGAREITLIIFGDQWMPSVPVFQILSLSVGIQIILSSSGSIFQAAGDTRSLFICGVFSSALNVTGMLIGIFVFGTLEALATCICITFLINFIQCYLQMYYVTLQKRKIVLIGKQLLSPLLLSALIFIALQATSIYADKMPILVSITIKGIVFIVIFGCYIQYTKEYDLIGKLKRKLKR</sequence>
<keyword evidence="9" id="KW-1185">Reference proteome</keyword>
<feature type="transmembrane region" description="Helical" evidence="7">
    <location>
        <begin position="355"/>
        <end position="376"/>
    </location>
</feature>
<feature type="transmembrane region" description="Helical" evidence="7">
    <location>
        <begin position="157"/>
        <end position="188"/>
    </location>
</feature>
<comment type="subcellular location">
    <subcellularLocation>
        <location evidence="1">Cell membrane</location>
        <topology evidence="1">Multi-pass membrane protein</topology>
    </subcellularLocation>
</comment>
<keyword evidence="4 7" id="KW-0812">Transmembrane</keyword>
<feature type="transmembrane region" description="Helical" evidence="7">
    <location>
        <begin position="12"/>
        <end position="36"/>
    </location>
</feature>
<dbReference type="GO" id="GO:0005886">
    <property type="term" value="C:plasma membrane"/>
    <property type="evidence" value="ECO:0007669"/>
    <property type="project" value="UniProtKB-SubCell"/>
</dbReference>
<dbReference type="Pfam" id="PF13440">
    <property type="entry name" value="Polysacc_synt_3"/>
    <property type="match status" value="1"/>
</dbReference>
<keyword evidence="3" id="KW-1003">Cell membrane</keyword>
<comment type="similarity">
    <text evidence="2">Belongs to the polysaccharide synthase family.</text>
</comment>
<dbReference type="PANTHER" id="PTHR30250">
    <property type="entry name" value="PST FAMILY PREDICTED COLANIC ACID TRANSPORTER"/>
    <property type="match status" value="1"/>
</dbReference>
<feature type="transmembrane region" description="Helical" evidence="7">
    <location>
        <begin position="325"/>
        <end position="346"/>
    </location>
</feature>
<evidence type="ECO:0000313" key="9">
    <source>
        <dbReference type="Proteomes" id="UP000027601"/>
    </source>
</evidence>
<feature type="transmembrane region" description="Helical" evidence="7">
    <location>
        <begin position="42"/>
        <end position="68"/>
    </location>
</feature>
<gene>
    <name evidence="8" type="ORF">JCM15093_686</name>
</gene>
<feature type="transmembrane region" description="Helical" evidence="7">
    <location>
        <begin position="80"/>
        <end position="99"/>
    </location>
</feature>
<dbReference type="CDD" id="cd13127">
    <property type="entry name" value="MATE_tuaB_like"/>
    <property type="match status" value="1"/>
</dbReference>
<evidence type="ECO:0000256" key="5">
    <source>
        <dbReference type="ARBA" id="ARBA00022989"/>
    </source>
</evidence>
<evidence type="ECO:0000256" key="7">
    <source>
        <dbReference type="SAM" id="Phobius"/>
    </source>
</evidence>
<dbReference type="RefSeq" id="WP_024995700.1">
    <property type="nucleotide sequence ID" value="NZ_BAJS01000002.1"/>
</dbReference>
<evidence type="ECO:0000256" key="6">
    <source>
        <dbReference type="ARBA" id="ARBA00023136"/>
    </source>
</evidence>
<comment type="caution">
    <text evidence="8">The sequence shown here is derived from an EMBL/GenBank/DDBJ whole genome shotgun (WGS) entry which is preliminary data.</text>
</comment>
<feature type="transmembrane region" description="Helical" evidence="7">
    <location>
        <begin position="111"/>
        <end position="136"/>
    </location>
</feature>
<keyword evidence="5 7" id="KW-1133">Transmembrane helix</keyword>
<dbReference type="PANTHER" id="PTHR30250:SF10">
    <property type="entry name" value="LIPOPOLYSACCHARIDE BIOSYNTHESIS PROTEIN WZXC"/>
    <property type="match status" value="1"/>
</dbReference>